<proteinExistence type="predicted"/>
<gene>
    <name evidence="2" type="ORF">SAMN04488011_101588</name>
</gene>
<name>A0A1H8BGS0_9RHOB</name>
<dbReference type="RefSeq" id="WP_091844078.1">
    <property type="nucleotide sequence ID" value="NZ_FOCM01000001.1"/>
</dbReference>
<sequence>MKAVVAALLIVLAAPAANATSLCEAPDDALADLLAGTWTGEPRQSIDSLDTARIRAPGEIRVRLAAGDPGLAMTTGFLDNLGIAPLDMRRARPVPFDVDRVDDVLDTTENAVLADLLSDTPCGPESLPQFSGTVDIEGGTRVEGTITIVAYFTDRLLGITELTLQNDGATLYLTETVLLRPAEPAPGDG</sequence>
<keyword evidence="1" id="KW-0732">Signal</keyword>
<evidence type="ECO:0000256" key="1">
    <source>
        <dbReference type="SAM" id="SignalP"/>
    </source>
</evidence>
<dbReference type="Proteomes" id="UP000199372">
    <property type="component" value="Unassembled WGS sequence"/>
</dbReference>
<organism evidence="2 3">
    <name type="scientific">Palleronia pelagia</name>
    <dbReference type="NCBI Taxonomy" id="387096"/>
    <lineage>
        <taxon>Bacteria</taxon>
        <taxon>Pseudomonadati</taxon>
        <taxon>Pseudomonadota</taxon>
        <taxon>Alphaproteobacteria</taxon>
        <taxon>Rhodobacterales</taxon>
        <taxon>Roseobacteraceae</taxon>
        <taxon>Palleronia</taxon>
    </lineage>
</organism>
<evidence type="ECO:0000313" key="3">
    <source>
        <dbReference type="Proteomes" id="UP000199372"/>
    </source>
</evidence>
<reference evidence="3" key="1">
    <citation type="submission" date="2016-10" db="EMBL/GenBank/DDBJ databases">
        <authorList>
            <person name="Varghese N."/>
            <person name="Submissions S."/>
        </authorList>
    </citation>
    <scope>NUCLEOTIDE SEQUENCE [LARGE SCALE GENOMIC DNA]</scope>
    <source>
        <strain evidence="3">DSM 26893</strain>
    </source>
</reference>
<feature type="chain" id="PRO_5011766184" evidence="1">
    <location>
        <begin position="20"/>
        <end position="189"/>
    </location>
</feature>
<accession>A0A1H8BGS0</accession>
<feature type="signal peptide" evidence="1">
    <location>
        <begin position="1"/>
        <end position="19"/>
    </location>
</feature>
<keyword evidence="3" id="KW-1185">Reference proteome</keyword>
<dbReference type="OrthoDB" id="7844652at2"/>
<dbReference type="AlphaFoldDB" id="A0A1H8BGS0"/>
<protein>
    <submittedName>
        <fullName evidence="2">Uncharacterized protein</fullName>
    </submittedName>
</protein>
<dbReference type="EMBL" id="FOCM01000001">
    <property type="protein sequence ID" value="SEM81956.1"/>
    <property type="molecule type" value="Genomic_DNA"/>
</dbReference>
<evidence type="ECO:0000313" key="2">
    <source>
        <dbReference type="EMBL" id="SEM81956.1"/>
    </source>
</evidence>